<evidence type="ECO:0000256" key="1">
    <source>
        <dbReference type="SAM" id="SignalP"/>
    </source>
</evidence>
<accession>A0A6G5A6U4</accession>
<organism evidence="2">
    <name type="scientific">Rhipicephalus microplus</name>
    <name type="common">Cattle tick</name>
    <name type="synonym">Boophilus microplus</name>
    <dbReference type="NCBI Taxonomy" id="6941"/>
    <lineage>
        <taxon>Eukaryota</taxon>
        <taxon>Metazoa</taxon>
        <taxon>Ecdysozoa</taxon>
        <taxon>Arthropoda</taxon>
        <taxon>Chelicerata</taxon>
        <taxon>Arachnida</taxon>
        <taxon>Acari</taxon>
        <taxon>Parasitiformes</taxon>
        <taxon>Ixodida</taxon>
        <taxon>Ixodoidea</taxon>
        <taxon>Ixodidae</taxon>
        <taxon>Rhipicephalinae</taxon>
        <taxon>Rhipicephalus</taxon>
        <taxon>Boophilus</taxon>
    </lineage>
</organism>
<feature type="signal peptide" evidence="1">
    <location>
        <begin position="1"/>
        <end position="25"/>
    </location>
</feature>
<evidence type="ECO:0000313" key="2">
    <source>
        <dbReference type="EMBL" id="NIE45880.1"/>
    </source>
</evidence>
<reference evidence="2" key="1">
    <citation type="submission" date="2020-03" db="EMBL/GenBank/DDBJ databases">
        <title>A transcriptome and proteome of the tick Rhipicephalus microplus shaped by the genetic composition of its hosts and developmental stage.</title>
        <authorList>
            <person name="Garcia G.R."/>
            <person name="Ribeiro J.M.C."/>
            <person name="Maruyama S.R."/>
            <person name="Gardinasse L.G."/>
            <person name="Nelson K."/>
            <person name="Ferreira B.R."/>
            <person name="Andrade T.G."/>
            <person name="Santos I.K.F.M."/>
        </authorList>
    </citation>
    <scope>NUCLEOTIDE SEQUENCE</scope>
    <source>
        <strain evidence="2">NSGR</strain>
        <tissue evidence="2">Salivary glands</tissue>
    </source>
</reference>
<dbReference type="EMBL" id="GIKN01003607">
    <property type="protein sequence ID" value="NIE45880.1"/>
    <property type="molecule type" value="Transcribed_RNA"/>
</dbReference>
<feature type="chain" id="PRO_5026039216" evidence="1">
    <location>
        <begin position="26"/>
        <end position="71"/>
    </location>
</feature>
<name>A0A6G5A6U4_RHIMP</name>
<keyword evidence="1" id="KW-0732">Signal</keyword>
<dbReference type="AlphaFoldDB" id="A0A6G5A6U4"/>
<protein>
    <submittedName>
        <fullName evidence="2">Putative kazal domain protein</fullName>
    </submittedName>
</protein>
<sequence>MDKFSACFIFCVFFLLSHNWTPSSNVFVKSGRIIMGKGDCWRWDCSTNECYEKGCECPAGILQLFGIKNCR</sequence>
<proteinExistence type="predicted"/>